<sequence>FNIILTPLAETAPLAAKLPIPSDLGECAAFAGPTLALNEDNQRIPVIASTHAMPRGAEQSRL</sequence>
<dbReference type="RefSeq" id="WP_390331033.1">
    <property type="nucleotide sequence ID" value="NZ_JBHRTP010000012.1"/>
</dbReference>
<reference evidence="2" key="1">
    <citation type="journal article" date="2019" name="Int. J. Syst. Evol. Microbiol.">
        <title>The Global Catalogue of Microorganisms (GCM) 10K type strain sequencing project: providing services to taxonomists for standard genome sequencing and annotation.</title>
        <authorList>
            <consortium name="The Broad Institute Genomics Platform"/>
            <consortium name="The Broad Institute Genome Sequencing Center for Infectious Disease"/>
            <person name="Wu L."/>
            <person name="Ma J."/>
        </authorList>
    </citation>
    <scope>NUCLEOTIDE SEQUENCE [LARGE SCALE GENOMIC DNA]</scope>
    <source>
        <strain evidence="2">KCTC 42986</strain>
    </source>
</reference>
<proteinExistence type="predicted"/>
<organism evidence="1 2">
    <name type="scientific">Undibacterium arcticum</name>
    <dbReference type="NCBI Taxonomy" id="1762892"/>
    <lineage>
        <taxon>Bacteria</taxon>
        <taxon>Pseudomonadati</taxon>
        <taxon>Pseudomonadota</taxon>
        <taxon>Betaproteobacteria</taxon>
        <taxon>Burkholderiales</taxon>
        <taxon>Oxalobacteraceae</taxon>
        <taxon>Undibacterium</taxon>
    </lineage>
</organism>
<dbReference type="EMBL" id="JBHRTP010000012">
    <property type="protein sequence ID" value="MFC3107367.1"/>
    <property type="molecule type" value="Genomic_DNA"/>
</dbReference>
<keyword evidence="2" id="KW-1185">Reference proteome</keyword>
<name>A0ABV7F0J7_9BURK</name>
<protein>
    <submittedName>
        <fullName evidence="1">Uncharacterized protein</fullName>
    </submittedName>
</protein>
<dbReference type="Proteomes" id="UP001595530">
    <property type="component" value="Unassembled WGS sequence"/>
</dbReference>
<comment type="caution">
    <text evidence="1">The sequence shown here is derived from an EMBL/GenBank/DDBJ whole genome shotgun (WGS) entry which is preliminary data.</text>
</comment>
<evidence type="ECO:0000313" key="2">
    <source>
        <dbReference type="Proteomes" id="UP001595530"/>
    </source>
</evidence>
<evidence type="ECO:0000313" key="1">
    <source>
        <dbReference type="EMBL" id="MFC3107367.1"/>
    </source>
</evidence>
<gene>
    <name evidence="1" type="ORF">ACFOFO_05245</name>
</gene>
<feature type="non-terminal residue" evidence="1">
    <location>
        <position position="1"/>
    </location>
</feature>
<accession>A0ABV7F0J7</accession>